<organism evidence="1 2">
    <name type="scientific">Apiospora kogelbergensis</name>
    <dbReference type="NCBI Taxonomy" id="1337665"/>
    <lineage>
        <taxon>Eukaryota</taxon>
        <taxon>Fungi</taxon>
        <taxon>Dikarya</taxon>
        <taxon>Ascomycota</taxon>
        <taxon>Pezizomycotina</taxon>
        <taxon>Sordariomycetes</taxon>
        <taxon>Xylariomycetidae</taxon>
        <taxon>Amphisphaeriales</taxon>
        <taxon>Apiosporaceae</taxon>
        <taxon>Apiospora</taxon>
    </lineage>
</organism>
<protein>
    <submittedName>
        <fullName evidence="1">Uncharacterized protein</fullName>
    </submittedName>
</protein>
<reference evidence="1 2" key="1">
    <citation type="submission" date="2023-01" db="EMBL/GenBank/DDBJ databases">
        <title>Analysis of 21 Apiospora genomes using comparative genomics revels a genus with tremendous synthesis potential of carbohydrate active enzymes and secondary metabolites.</title>
        <authorList>
            <person name="Sorensen T."/>
        </authorList>
    </citation>
    <scope>NUCLEOTIDE SEQUENCE [LARGE SCALE GENOMIC DNA]</scope>
    <source>
        <strain evidence="1 2">CBS 117206</strain>
    </source>
</reference>
<evidence type="ECO:0000313" key="1">
    <source>
        <dbReference type="EMBL" id="KAK8129938.1"/>
    </source>
</evidence>
<name>A0AAW0R815_9PEZI</name>
<keyword evidence="2" id="KW-1185">Reference proteome</keyword>
<dbReference type="AlphaFoldDB" id="A0AAW0R815"/>
<comment type="caution">
    <text evidence="1">The sequence shown here is derived from an EMBL/GenBank/DDBJ whole genome shotgun (WGS) entry which is preliminary data.</text>
</comment>
<gene>
    <name evidence="1" type="ORF">PG999_002318</name>
</gene>
<accession>A0AAW0R815</accession>
<evidence type="ECO:0000313" key="2">
    <source>
        <dbReference type="Proteomes" id="UP001392437"/>
    </source>
</evidence>
<proteinExistence type="predicted"/>
<sequence length="150" mass="16544">MVCGSAPRPLFFYACGTLLYREDSKKAKQCKVDFGRKLNGILSALKRVEASTRSTSTGIATWSIEVNRTLATGGHAKKPPSPGPLEMDAGASSVKVVRQMCDQDVWQLDDGAMIHSEVKAVHLSQVPYIRHNQTDEWNVTGRSVDYCSRE</sequence>
<dbReference type="Proteomes" id="UP001392437">
    <property type="component" value="Unassembled WGS sequence"/>
</dbReference>
<dbReference type="EMBL" id="JAQQWP010000002">
    <property type="protein sequence ID" value="KAK8129938.1"/>
    <property type="molecule type" value="Genomic_DNA"/>
</dbReference>